<dbReference type="InterPro" id="IPR016163">
    <property type="entry name" value="Ald_DH_C"/>
</dbReference>
<dbReference type="InterPro" id="IPR015590">
    <property type="entry name" value="Aldehyde_DH_dom"/>
</dbReference>
<feature type="domain" description="Aldehyde dehydrogenase" evidence="2">
    <location>
        <begin position="3"/>
        <end position="265"/>
    </location>
</feature>
<dbReference type="STRING" id="1514105.AOC36_06545"/>
<name>A0A0X8H058_9FIRM</name>
<accession>A0A0X8H058</accession>
<dbReference type="Pfam" id="PF00171">
    <property type="entry name" value="Aldedh"/>
    <property type="match status" value="1"/>
</dbReference>
<dbReference type="PANTHER" id="PTHR11699">
    <property type="entry name" value="ALDEHYDE DEHYDROGENASE-RELATED"/>
    <property type="match status" value="1"/>
</dbReference>
<organism evidence="3 4">
    <name type="scientific">Erysipelothrix larvae</name>
    <dbReference type="NCBI Taxonomy" id="1514105"/>
    <lineage>
        <taxon>Bacteria</taxon>
        <taxon>Bacillati</taxon>
        <taxon>Bacillota</taxon>
        <taxon>Erysipelotrichia</taxon>
        <taxon>Erysipelotrichales</taxon>
        <taxon>Erysipelotrichaceae</taxon>
        <taxon>Erysipelothrix</taxon>
    </lineage>
</organism>
<dbReference type="EMBL" id="CP013213">
    <property type="protein sequence ID" value="AMC93655.1"/>
    <property type="molecule type" value="Genomic_DNA"/>
</dbReference>
<evidence type="ECO:0000313" key="3">
    <source>
        <dbReference type="EMBL" id="AMC93655.1"/>
    </source>
</evidence>
<dbReference type="Gene3D" id="3.40.605.10">
    <property type="entry name" value="Aldehyde Dehydrogenase, Chain A, domain 1"/>
    <property type="match status" value="1"/>
</dbReference>
<dbReference type="OrthoDB" id="9804734at2"/>
<dbReference type="RefSeq" id="WP_067632640.1">
    <property type="nucleotide sequence ID" value="NZ_CP013213.1"/>
</dbReference>
<evidence type="ECO:0000313" key="4">
    <source>
        <dbReference type="Proteomes" id="UP000063781"/>
    </source>
</evidence>
<reference evidence="3 4" key="1">
    <citation type="submission" date="2015-10" db="EMBL/GenBank/DDBJ databases">
        <title>Erysipelothrix larvae sp. LV19 isolated from the larval gut of the rhinoceros beetle, Trypoxylus dichotomus.</title>
        <authorList>
            <person name="Lim S."/>
            <person name="Kim B.-C."/>
        </authorList>
    </citation>
    <scope>NUCLEOTIDE SEQUENCE [LARGE SCALE GENOMIC DNA]</scope>
    <source>
        <strain evidence="3 4">LV19</strain>
    </source>
</reference>
<dbReference type="AlphaFoldDB" id="A0A0X8H058"/>
<dbReference type="Proteomes" id="UP000063781">
    <property type="component" value="Chromosome"/>
</dbReference>
<keyword evidence="1" id="KW-0560">Oxidoreductase</keyword>
<evidence type="ECO:0000256" key="1">
    <source>
        <dbReference type="ARBA" id="ARBA00023002"/>
    </source>
</evidence>
<dbReference type="KEGG" id="erl:AOC36_06545"/>
<dbReference type="GO" id="GO:0016620">
    <property type="term" value="F:oxidoreductase activity, acting on the aldehyde or oxo group of donors, NAD or NADP as acceptor"/>
    <property type="evidence" value="ECO:0007669"/>
    <property type="project" value="InterPro"/>
</dbReference>
<sequence length="437" mass="47063">MFIDDLVMKARRAMQKIENYTQEQVDEMLKAMSDIIIEHKESLAIMAVEETGLGRVDHKIGKNFNMATNIYAHLKGKKSVGVIRELKEQGLVEIAQPVGVIGSVTPTTNPVITPMGNSLMALKGRNAIIVSPHPRSLKTSTKTINLLRQALKGVNAPQDLVQIIDTPSVENSQKLMKTVDLVIATGGPGMVLAAYSSSTPAYGVGPGNVQLIMDDDFDCDDAANLAVIGRGFDNGIVCACTQAIIYPKAKETALFEAFTKHHAHVVEDDKTVETYRQLLFPQGKTNPSLIGVNSDIISNQAGEPISNQTEIIVLKSNAYGANELLAKEKMFPVLLAVPYETFDEAIEIAKANLCVEGKGHSVGILTHNPDHAVEVGLKLPVCRVVVNQPTIDAGGSPANGLNPTVSLGCGTWGNNIISENLTYKHLLNITRVSTPIE</sequence>
<evidence type="ECO:0000259" key="2">
    <source>
        <dbReference type="Pfam" id="PF00171"/>
    </source>
</evidence>
<keyword evidence="4" id="KW-1185">Reference proteome</keyword>
<proteinExistence type="predicted"/>
<protein>
    <submittedName>
        <fullName evidence="3">Succinate-semialdehyde dehydrogenase</fullName>
    </submittedName>
</protein>
<dbReference type="Gene3D" id="3.40.309.10">
    <property type="entry name" value="Aldehyde Dehydrogenase, Chain A, domain 2"/>
    <property type="match status" value="1"/>
</dbReference>
<gene>
    <name evidence="3" type="ORF">AOC36_06545</name>
</gene>
<dbReference type="InterPro" id="IPR016161">
    <property type="entry name" value="Ald_DH/histidinol_DH"/>
</dbReference>
<dbReference type="InterPro" id="IPR016162">
    <property type="entry name" value="Ald_DH_N"/>
</dbReference>
<dbReference type="SUPFAM" id="SSF53720">
    <property type="entry name" value="ALDH-like"/>
    <property type="match status" value="1"/>
</dbReference>